<dbReference type="Pfam" id="PF00696">
    <property type="entry name" value="AA_kinase"/>
    <property type="match status" value="1"/>
</dbReference>
<dbReference type="GO" id="GO:0005737">
    <property type="term" value="C:cytoplasm"/>
    <property type="evidence" value="ECO:0007669"/>
    <property type="project" value="UniProtKB-SubCell"/>
</dbReference>
<dbReference type="SUPFAM" id="SSF53633">
    <property type="entry name" value="Carbamate kinase-like"/>
    <property type="match status" value="1"/>
</dbReference>
<dbReference type="PROSITE" id="PS51186">
    <property type="entry name" value="GNAT"/>
    <property type="match status" value="1"/>
</dbReference>
<evidence type="ECO:0000256" key="4">
    <source>
        <dbReference type="ARBA" id="ARBA00022605"/>
    </source>
</evidence>
<dbReference type="RefSeq" id="WP_009020396.1">
    <property type="nucleotide sequence ID" value="NZ_DS999411.1"/>
</dbReference>
<comment type="subcellular location">
    <subcellularLocation>
        <location evidence="8">Cytoplasm</location>
    </subcellularLocation>
</comment>
<keyword evidence="5 8" id="KW-0808">Transferase</keyword>
<dbReference type="Pfam" id="PF00583">
    <property type="entry name" value="Acetyltransf_1"/>
    <property type="match status" value="1"/>
</dbReference>
<comment type="similarity">
    <text evidence="2 8">Belongs to the acetyltransferase family. ArgA subfamily.</text>
</comment>
<keyword evidence="3 8" id="KW-0055">Arginine biosynthesis</keyword>
<dbReference type="CDD" id="cd04301">
    <property type="entry name" value="NAT_SF"/>
    <property type="match status" value="1"/>
</dbReference>
<sequence>MSLNRPTIDWFRHTVPYMKAHRGRTFVVYLGNGALAEPHLTHLIHDFTLLHTLGIRLVLVPATRAAIESKLESRGIESHLHSGIRITDSSILDVVTEVTATQRLQLETRLSMGLPDSPMRGSRLRVISGNFVTARPLGVVDGIDFQYTGAVRRIDAAGVISALDQEGIVLLSPMGFSPTGEIFNLSSDELATAAAISIRADKLILLDSHRGLLSESGDLIAQCTVSEARSHNPVDPHQAVLRDAACLACEQGVPRAHILNHNEDGVLIEELFTHDGAGTLISEEAFERCRPATADDIAGVLELVRPLEDKGVLVRRSRERLEQEIPRFRVLERDGRIIACAALYTFPDTGQGEIACIAIDPGYRGGQRGQRLLETLEAEAKAQQLTELFVLTTQTTHWFVEQGFAPASLSLLPDKKQTLYNLQRNSKVLVKALN</sequence>
<gene>
    <name evidence="8 10" type="primary">argA</name>
    <name evidence="10" type="ORF">NOR51B_1597</name>
</gene>
<dbReference type="Proteomes" id="UP000004699">
    <property type="component" value="Unassembled WGS sequence"/>
</dbReference>
<keyword evidence="8" id="KW-0963">Cytoplasm</keyword>
<dbReference type="InterPro" id="IPR016181">
    <property type="entry name" value="Acyl_CoA_acyltransferase"/>
</dbReference>
<dbReference type="PANTHER" id="PTHR30602:SF12">
    <property type="entry name" value="AMINO-ACID ACETYLTRANSFERASE NAGS1, CHLOROPLASTIC-RELATED"/>
    <property type="match status" value="1"/>
</dbReference>
<dbReference type="PANTHER" id="PTHR30602">
    <property type="entry name" value="AMINO-ACID ACETYLTRANSFERASE"/>
    <property type="match status" value="1"/>
</dbReference>
<keyword evidence="6 8" id="KW-0012">Acyltransferase</keyword>
<dbReference type="PIRSF" id="PIRSF000423">
    <property type="entry name" value="ArgA"/>
    <property type="match status" value="1"/>
</dbReference>
<dbReference type="NCBIfam" id="NF003641">
    <property type="entry name" value="PRK05279.1"/>
    <property type="match status" value="1"/>
</dbReference>
<comment type="miscellaneous">
    <text evidence="8">In bacteria which possess the bifunctional enzyme ornithine acetyltransferase/N-acetylglutamate synthase (ArgJ), ArgA fulfills an anaplerotic role.</text>
</comment>
<dbReference type="InterPro" id="IPR000182">
    <property type="entry name" value="GNAT_dom"/>
</dbReference>
<dbReference type="Gene3D" id="3.40.630.30">
    <property type="match status" value="1"/>
</dbReference>
<reference evidence="11" key="1">
    <citation type="journal article" date="2013" name="BMC Microbiol.">
        <title>Taxonomy and evolution of bacteriochlorophyll a-containing members of the OM60/NOR5 clade of marine gammaproteobacteria: description of Luminiphilus syltensis gen. nov., sp. nov., reclassification of Haliea rubra as Pseudohaliea rubra gen. nov., comb. nov., and emendation of Chromatocurvus halotolerans.</title>
        <authorList>
            <person name="Spring S."/>
            <person name="Riedel T."/>
            <person name="Sproer C."/>
            <person name="Yan S."/>
            <person name="Harder J."/>
            <person name="Fuchs B.M."/>
        </authorList>
    </citation>
    <scope>NUCLEOTIDE SEQUENCE [LARGE SCALE GENOMIC DNA]</scope>
    <source>
        <strain evidence="11">NOR51-B</strain>
    </source>
</reference>
<dbReference type="CDD" id="cd04237">
    <property type="entry name" value="AAK_NAGS-ABP"/>
    <property type="match status" value="1"/>
</dbReference>
<evidence type="ECO:0000256" key="1">
    <source>
        <dbReference type="ARBA" id="ARBA00004925"/>
    </source>
</evidence>
<dbReference type="NCBIfam" id="TIGR01890">
    <property type="entry name" value="N-Ac-Glu-synth"/>
    <property type="match status" value="1"/>
</dbReference>
<dbReference type="InterPro" id="IPR036393">
    <property type="entry name" value="AceGlu_kinase-like_sf"/>
</dbReference>
<dbReference type="EMBL" id="DS999411">
    <property type="protein sequence ID" value="EED35650.1"/>
    <property type="molecule type" value="Genomic_DNA"/>
</dbReference>
<dbReference type="UniPathway" id="UPA00068">
    <property type="reaction ID" value="UER00106"/>
</dbReference>
<dbReference type="Gene3D" id="3.40.1160.10">
    <property type="entry name" value="Acetylglutamate kinase-like"/>
    <property type="match status" value="1"/>
</dbReference>
<evidence type="ECO:0000256" key="6">
    <source>
        <dbReference type="ARBA" id="ARBA00023315"/>
    </source>
</evidence>
<evidence type="ECO:0000256" key="7">
    <source>
        <dbReference type="ARBA" id="ARBA00048372"/>
    </source>
</evidence>
<evidence type="ECO:0000256" key="2">
    <source>
        <dbReference type="ARBA" id="ARBA00009145"/>
    </source>
</evidence>
<protein>
    <recommendedName>
        <fullName evidence="8">Amino-acid acetyltransferase</fullName>
        <ecNumber evidence="8">2.3.1.1</ecNumber>
    </recommendedName>
    <alternativeName>
        <fullName evidence="8">N-acetylglutamate synthase</fullName>
        <shortName evidence="8">AGS</shortName>
        <shortName evidence="8">NAGS</shortName>
    </alternativeName>
</protein>
<name>B8KUK3_9GAMM</name>
<evidence type="ECO:0000259" key="9">
    <source>
        <dbReference type="PROSITE" id="PS51186"/>
    </source>
</evidence>
<evidence type="ECO:0000256" key="5">
    <source>
        <dbReference type="ARBA" id="ARBA00022679"/>
    </source>
</evidence>
<accession>B8KUK3</accession>
<dbReference type="AlphaFoldDB" id="B8KUK3"/>
<dbReference type="eggNOG" id="COG1246">
    <property type="taxonomic scope" value="Bacteria"/>
</dbReference>
<keyword evidence="11" id="KW-1185">Reference proteome</keyword>
<keyword evidence="4 8" id="KW-0028">Amino-acid biosynthesis</keyword>
<comment type="pathway">
    <text evidence="1 8">Amino-acid biosynthesis; L-arginine biosynthesis; N(2)-acetyl-L-ornithine from L-glutamate: step 1/4.</text>
</comment>
<dbReference type="eggNOG" id="COG0548">
    <property type="taxonomic scope" value="Bacteria"/>
</dbReference>
<dbReference type="GO" id="GO:0004042">
    <property type="term" value="F:L-glutamate N-acetyltransferase activity"/>
    <property type="evidence" value="ECO:0007669"/>
    <property type="project" value="UniProtKB-UniRule"/>
</dbReference>
<proteinExistence type="inferred from homology"/>
<evidence type="ECO:0000313" key="10">
    <source>
        <dbReference type="EMBL" id="EED35650.1"/>
    </source>
</evidence>
<dbReference type="HOGENOM" id="CLU_024773_0_0_6"/>
<feature type="domain" description="N-acetyltransferase" evidence="9">
    <location>
        <begin position="287"/>
        <end position="425"/>
    </location>
</feature>
<dbReference type="GO" id="GO:0006526">
    <property type="term" value="P:L-arginine biosynthetic process"/>
    <property type="evidence" value="ECO:0007669"/>
    <property type="project" value="UniProtKB-UniRule"/>
</dbReference>
<dbReference type="STRING" id="565045.NOR51B_1597"/>
<evidence type="ECO:0000256" key="8">
    <source>
        <dbReference type="HAMAP-Rule" id="MF_01105"/>
    </source>
</evidence>
<dbReference type="HAMAP" id="MF_01105">
    <property type="entry name" value="N_acetyl_glu_synth"/>
    <property type="match status" value="1"/>
</dbReference>
<dbReference type="SUPFAM" id="SSF55729">
    <property type="entry name" value="Acyl-CoA N-acyltransferases (Nat)"/>
    <property type="match status" value="1"/>
</dbReference>
<dbReference type="EC" id="2.3.1.1" evidence="8"/>
<organism evidence="10 11">
    <name type="scientific">Luminiphilus syltensis NOR5-1B</name>
    <dbReference type="NCBI Taxonomy" id="565045"/>
    <lineage>
        <taxon>Bacteria</taxon>
        <taxon>Pseudomonadati</taxon>
        <taxon>Pseudomonadota</taxon>
        <taxon>Gammaproteobacteria</taxon>
        <taxon>Cellvibrionales</taxon>
        <taxon>Halieaceae</taxon>
        <taxon>Luminiphilus</taxon>
    </lineage>
</organism>
<dbReference type="InterPro" id="IPR010167">
    <property type="entry name" value="NH2A_AcTrfase"/>
</dbReference>
<evidence type="ECO:0000256" key="3">
    <source>
        <dbReference type="ARBA" id="ARBA00022571"/>
    </source>
</evidence>
<dbReference type="InterPro" id="IPR001048">
    <property type="entry name" value="Asp/Glu/Uridylate_kinase"/>
</dbReference>
<comment type="catalytic activity">
    <reaction evidence="7 8">
        <text>L-glutamate + acetyl-CoA = N-acetyl-L-glutamate + CoA + H(+)</text>
        <dbReference type="Rhea" id="RHEA:24292"/>
        <dbReference type="ChEBI" id="CHEBI:15378"/>
        <dbReference type="ChEBI" id="CHEBI:29985"/>
        <dbReference type="ChEBI" id="CHEBI:44337"/>
        <dbReference type="ChEBI" id="CHEBI:57287"/>
        <dbReference type="ChEBI" id="CHEBI:57288"/>
        <dbReference type="EC" id="2.3.1.1"/>
    </reaction>
</comment>
<evidence type="ECO:0000313" key="11">
    <source>
        <dbReference type="Proteomes" id="UP000004699"/>
    </source>
</evidence>
<dbReference type="InterPro" id="IPR033719">
    <property type="entry name" value="NAGS_kin"/>
</dbReference>